<proteinExistence type="predicted"/>
<dbReference type="EnsemblPlants" id="Pp3c10_7600V3.1">
    <property type="protein sequence ID" value="PAC:32902553.CDS.1"/>
    <property type="gene ID" value="Pp3c10_7600"/>
</dbReference>
<organism evidence="1">
    <name type="scientific">Physcomitrium patens</name>
    <name type="common">Spreading-leaved earth moss</name>
    <name type="synonym">Physcomitrella patens</name>
    <dbReference type="NCBI Taxonomy" id="3218"/>
    <lineage>
        <taxon>Eukaryota</taxon>
        <taxon>Viridiplantae</taxon>
        <taxon>Streptophyta</taxon>
        <taxon>Embryophyta</taxon>
        <taxon>Bryophyta</taxon>
        <taxon>Bryophytina</taxon>
        <taxon>Bryopsida</taxon>
        <taxon>Funariidae</taxon>
        <taxon>Funariales</taxon>
        <taxon>Funariaceae</taxon>
        <taxon>Physcomitrium</taxon>
    </lineage>
</organism>
<dbReference type="InParanoid" id="A0A2K1JY38"/>
<name>A0A2K1JY38_PHYPA</name>
<protein>
    <submittedName>
        <fullName evidence="1 2">Uncharacterized protein</fullName>
    </submittedName>
</protein>
<accession>A0A2K1JY38</accession>
<dbReference type="EMBL" id="ABEU02000010">
    <property type="protein sequence ID" value="PNR46444.1"/>
    <property type="molecule type" value="Genomic_DNA"/>
</dbReference>
<reference evidence="1 3" key="1">
    <citation type="journal article" date="2008" name="Science">
        <title>The Physcomitrella genome reveals evolutionary insights into the conquest of land by plants.</title>
        <authorList>
            <person name="Rensing S."/>
            <person name="Lang D."/>
            <person name="Zimmer A."/>
            <person name="Terry A."/>
            <person name="Salamov A."/>
            <person name="Shapiro H."/>
            <person name="Nishiyama T."/>
            <person name="Perroud P.-F."/>
            <person name="Lindquist E."/>
            <person name="Kamisugi Y."/>
            <person name="Tanahashi T."/>
            <person name="Sakakibara K."/>
            <person name="Fujita T."/>
            <person name="Oishi K."/>
            <person name="Shin-I T."/>
            <person name="Kuroki Y."/>
            <person name="Toyoda A."/>
            <person name="Suzuki Y."/>
            <person name="Hashimoto A."/>
            <person name="Yamaguchi K."/>
            <person name="Sugano A."/>
            <person name="Kohara Y."/>
            <person name="Fujiyama A."/>
            <person name="Anterola A."/>
            <person name="Aoki S."/>
            <person name="Ashton N."/>
            <person name="Barbazuk W.B."/>
            <person name="Barker E."/>
            <person name="Bennetzen J."/>
            <person name="Bezanilla M."/>
            <person name="Blankenship R."/>
            <person name="Cho S.H."/>
            <person name="Dutcher S."/>
            <person name="Estelle M."/>
            <person name="Fawcett J.A."/>
            <person name="Gundlach H."/>
            <person name="Hanada K."/>
            <person name="Heyl A."/>
            <person name="Hicks K.A."/>
            <person name="Hugh J."/>
            <person name="Lohr M."/>
            <person name="Mayer K."/>
            <person name="Melkozernov A."/>
            <person name="Murata T."/>
            <person name="Nelson D."/>
            <person name="Pils B."/>
            <person name="Prigge M."/>
            <person name="Reiss B."/>
            <person name="Renner T."/>
            <person name="Rombauts S."/>
            <person name="Rushton P."/>
            <person name="Sanderfoot A."/>
            <person name="Schween G."/>
            <person name="Shiu S.-H."/>
            <person name="Stueber K."/>
            <person name="Theodoulou F.L."/>
            <person name="Tu H."/>
            <person name="Van de Peer Y."/>
            <person name="Verrier P.J."/>
            <person name="Waters E."/>
            <person name="Wood A."/>
            <person name="Yang L."/>
            <person name="Cove D."/>
            <person name="Cuming A."/>
            <person name="Hasebe M."/>
            <person name="Lucas S."/>
            <person name="Mishler D.B."/>
            <person name="Reski R."/>
            <person name="Grigoriev I."/>
            <person name="Quatrano R.S."/>
            <person name="Boore J.L."/>
        </authorList>
    </citation>
    <scope>NUCLEOTIDE SEQUENCE [LARGE SCALE GENOMIC DNA]</scope>
    <source>
        <strain evidence="2 3">cv. Gransden 2004</strain>
    </source>
</reference>
<evidence type="ECO:0000313" key="3">
    <source>
        <dbReference type="Proteomes" id="UP000006727"/>
    </source>
</evidence>
<sequence>MRASRMTAMCFMRRMETRGITHIEQNGIWSSSWELPWPVIDPQLDQEIFETDYRSVKWKTQMTGIDAIGCI</sequence>
<evidence type="ECO:0000313" key="2">
    <source>
        <dbReference type="EnsemblPlants" id="PAC:32902553.CDS.1"/>
    </source>
</evidence>
<reference evidence="2" key="3">
    <citation type="submission" date="2020-12" db="UniProtKB">
        <authorList>
            <consortium name="EnsemblPlants"/>
        </authorList>
    </citation>
    <scope>IDENTIFICATION</scope>
</reference>
<evidence type="ECO:0000313" key="1">
    <source>
        <dbReference type="EMBL" id="PNR46444.1"/>
    </source>
</evidence>
<dbReference type="Gramene" id="Pp3c10_7600V3.1">
    <property type="protein sequence ID" value="PAC:32902553.CDS.1"/>
    <property type="gene ID" value="Pp3c10_7600"/>
</dbReference>
<keyword evidence="3" id="KW-1185">Reference proteome</keyword>
<dbReference type="AlphaFoldDB" id="A0A2K1JY38"/>
<gene>
    <name evidence="1" type="ORF">PHYPA_013563</name>
</gene>
<dbReference type="Proteomes" id="UP000006727">
    <property type="component" value="Chromosome 10"/>
</dbReference>
<reference evidence="1 3" key="2">
    <citation type="journal article" date="2018" name="Plant J.">
        <title>The Physcomitrella patens chromosome-scale assembly reveals moss genome structure and evolution.</title>
        <authorList>
            <person name="Lang D."/>
            <person name="Ullrich K.K."/>
            <person name="Murat F."/>
            <person name="Fuchs J."/>
            <person name="Jenkins J."/>
            <person name="Haas F.B."/>
            <person name="Piednoel M."/>
            <person name="Gundlach H."/>
            <person name="Van Bel M."/>
            <person name="Meyberg R."/>
            <person name="Vives C."/>
            <person name="Morata J."/>
            <person name="Symeonidi A."/>
            <person name="Hiss M."/>
            <person name="Muchero W."/>
            <person name="Kamisugi Y."/>
            <person name="Saleh O."/>
            <person name="Blanc G."/>
            <person name="Decker E.L."/>
            <person name="van Gessel N."/>
            <person name="Grimwood J."/>
            <person name="Hayes R.D."/>
            <person name="Graham S.W."/>
            <person name="Gunter L.E."/>
            <person name="McDaniel S.F."/>
            <person name="Hoernstein S.N.W."/>
            <person name="Larsson A."/>
            <person name="Li F.W."/>
            <person name="Perroud P.F."/>
            <person name="Phillips J."/>
            <person name="Ranjan P."/>
            <person name="Rokshar D.S."/>
            <person name="Rothfels C.J."/>
            <person name="Schneider L."/>
            <person name="Shu S."/>
            <person name="Stevenson D.W."/>
            <person name="Thummler F."/>
            <person name="Tillich M."/>
            <person name="Villarreal Aguilar J.C."/>
            <person name="Widiez T."/>
            <person name="Wong G.K."/>
            <person name="Wymore A."/>
            <person name="Zhang Y."/>
            <person name="Zimmer A.D."/>
            <person name="Quatrano R.S."/>
            <person name="Mayer K.F.X."/>
            <person name="Goodstein D."/>
            <person name="Casacuberta J.M."/>
            <person name="Vandepoele K."/>
            <person name="Reski R."/>
            <person name="Cuming A.C."/>
            <person name="Tuskan G.A."/>
            <person name="Maumus F."/>
            <person name="Salse J."/>
            <person name="Schmutz J."/>
            <person name="Rensing S.A."/>
        </authorList>
    </citation>
    <scope>NUCLEOTIDE SEQUENCE [LARGE SCALE GENOMIC DNA]</scope>
    <source>
        <strain evidence="2 3">cv. Gransden 2004</strain>
    </source>
</reference>